<evidence type="ECO:0000313" key="2">
    <source>
        <dbReference type="EMBL" id="CAF2050377.1"/>
    </source>
</evidence>
<evidence type="ECO:0000313" key="3">
    <source>
        <dbReference type="Proteomes" id="UP000663856"/>
    </source>
</evidence>
<comment type="caution">
    <text evidence="2">The sequence shown here is derived from an EMBL/GenBank/DDBJ whole genome shotgun (WGS) entry which is preliminary data.</text>
</comment>
<protein>
    <submittedName>
        <fullName evidence="2">Uncharacterized protein</fullName>
    </submittedName>
</protein>
<dbReference type="AlphaFoldDB" id="A0A816PMH8"/>
<evidence type="ECO:0000256" key="1">
    <source>
        <dbReference type="SAM" id="MobiDB-lite"/>
    </source>
</evidence>
<sequence>MTPPIVDSRDEAIEKPLAQTTTTPGLPRKSKPKSESLGKRKTKCL</sequence>
<feature type="region of interest" description="Disordered" evidence="1">
    <location>
        <begin position="1"/>
        <end position="45"/>
    </location>
</feature>
<feature type="non-terminal residue" evidence="2">
    <location>
        <position position="45"/>
    </location>
</feature>
<organism evidence="2 3">
    <name type="scientific">Rotaria magnacalcarata</name>
    <dbReference type="NCBI Taxonomy" id="392030"/>
    <lineage>
        <taxon>Eukaryota</taxon>
        <taxon>Metazoa</taxon>
        <taxon>Spiralia</taxon>
        <taxon>Gnathifera</taxon>
        <taxon>Rotifera</taxon>
        <taxon>Eurotatoria</taxon>
        <taxon>Bdelloidea</taxon>
        <taxon>Philodinida</taxon>
        <taxon>Philodinidae</taxon>
        <taxon>Rotaria</taxon>
    </lineage>
</organism>
<dbReference type="EMBL" id="CAJNRF010003406">
    <property type="protein sequence ID" value="CAF2050377.1"/>
    <property type="molecule type" value="Genomic_DNA"/>
</dbReference>
<accession>A0A816PMH8</accession>
<dbReference type="Proteomes" id="UP000663856">
    <property type="component" value="Unassembled WGS sequence"/>
</dbReference>
<name>A0A816PMH8_9BILA</name>
<proteinExistence type="predicted"/>
<reference evidence="2" key="1">
    <citation type="submission" date="2021-02" db="EMBL/GenBank/DDBJ databases">
        <authorList>
            <person name="Nowell W R."/>
        </authorList>
    </citation>
    <scope>NUCLEOTIDE SEQUENCE</scope>
</reference>
<gene>
    <name evidence="2" type="ORF">WKI299_LOCUS10030</name>
</gene>